<dbReference type="PANTHER" id="PTHR43194:SF2">
    <property type="entry name" value="PEROXISOMAL MEMBRANE PROTEIN LPX1"/>
    <property type="match status" value="1"/>
</dbReference>
<dbReference type="OrthoDB" id="63519at2"/>
<dbReference type="EMBL" id="LT598496">
    <property type="protein sequence ID" value="SBV26582.1"/>
    <property type="molecule type" value="Genomic_DNA"/>
</dbReference>
<reference evidence="3" key="1">
    <citation type="submission" date="2016-06" db="EMBL/GenBank/DDBJ databases">
        <authorList>
            <person name="Varghese N."/>
        </authorList>
    </citation>
    <scope>NUCLEOTIDE SEQUENCE [LARGE SCALE GENOMIC DNA]</scope>
    <source>
        <strain evidence="3">DSM 45344</strain>
    </source>
</reference>
<dbReference type="Pfam" id="PF00561">
    <property type="entry name" value="Abhydrolase_1"/>
    <property type="match status" value="1"/>
</dbReference>
<dbReference type="PATRIC" id="fig|307121.4.peg.2128"/>
<dbReference type="Proteomes" id="UP000199393">
    <property type="component" value="Chromosome I"/>
</dbReference>
<keyword evidence="3" id="KW-1185">Reference proteome</keyword>
<organism evidence="2 3">
    <name type="scientific">Micromonospora krabiensis</name>
    <dbReference type="NCBI Taxonomy" id="307121"/>
    <lineage>
        <taxon>Bacteria</taxon>
        <taxon>Bacillati</taxon>
        <taxon>Actinomycetota</taxon>
        <taxon>Actinomycetes</taxon>
        <taxon>Micromonosporales</taxon>
        <taxon>Micromonosporaceae</taxon>
        <taxon>Micromonospora</taxon>
    </lineage>
</organism>
<dbReference type="InterPro" id="IPR029058">
    <property type="entry name" value="AB_hydrolase_fold"/>
</dbReference>
<dbReference type="STRING" id="307121.GA0070620_2076"/>
<keyword evidence="2" id="KW-0378">Hydrolase</keyword>
<dbReference type="SUPFAM" id="SSF53474">
    <property type="entry name" value="alpha/beta-Hydrolases"/>
    <property type="match status" value="1"/>
</dbReference>
<dbReference type="PANTHER" id="PTHR43194">
    <property type="entry name" value="HYDROLASE ALPHA/BETA FOLD FAMILY"/>
    <property type="match status" value="1"/>
</dbReference>
<dbReference type="RefSeq" id="WP_091589653.1">
    <property type="nucleotide sequence ID" value="NZ_JBHRWG010000003.1"/>
</dbReference>
<dbReference type="InterPro" id="IPR050228">
    <property type="entry name" value="Carboxylesterase_BioH"/>
</dbReference>
<dbReference type="AlphaFoldDB" id="A0A1C3N1V9"/>
<evidence type="ECO:0000313" key="2">
    <source>
        <dbReference type="EMBL" id="SBV26582.1"/>
    </source>
</evidence>
<protein>
    <submittedName>
        <fullName evidence="2">Lysophospholipase, alpha-beta hydrolase superfamily</fullName>
    </submittedName>
</protein>
<dbReference type="PRINTS" id="PR00111">
    <property type="entry name" value="ABHYDROLASE"/>
</dbReference>
<dbReference type="GO" id="GO:0016787">
    <property type="term" value="F:hydrolase activity"/>
    <property type="evidence" value="ECO:0007669"/>
    <property type="project" value="UniProtKB-KW"/>
</dbReference>
<dbReference type="Gene3D" id="3.40.50.1820">
    <property type="entry name" value="alpha/beta hydrolase"/>
    <property type="match status" value="2"/>
</dbReference>
<proteinExistence type="predicted"/>
<name>A0A1C3N1V9_9ACTN</name>
<feature type="domain" description="AB hydrolase-1" evidence="1">
    <location>
        <begin position="23"/>
        <end position="125"/>
    </location>
</feature>
<evidence type="ECO:0000313" key="3">
    <source>
        <dbReference type="Proteomes" id="UP000199393"/>
    </source>
</evidence>
<sequence>MEYAELPALRMAYRTWGPRRGRPVLLLPGGASDGSTWAAVAARLADDGLRSYAPDPRGFGASDRTGPYGLAVARDDVRALCDVLALDRPVLVGHSSGAVVAALFAEAHPDRVAALVLEEPPPPVPLGLRLPARPSGPLGYDWAAREAVVADLNKADPDGWARFTRITAPTLVVAGGPASHLPQADLARMAARLPAGDLVTIDAGHAVHASHPDEFVAALRAFLRSRWVNGA</sequence>
<gene>
    <name evidence="2" type="ORF">GA0070620_2076</name>
</gene>
<evidence type="ECO:0000259" key="1">
    <source>
        <dbReference type="Pfam" id="PF00561"/>
    </source>
</evidence>
<dbReference type="InterPro" id="IPR000073">
    <property type="entry name" value="AB_hydrolase_1"/>
</dbReference>
<accession>A0A1C3N1V9</accession>